<comment type="caution">
    <text evidence="1">The sequence shown here is derived from an EMBL/GenBank/DDBJ whole genome shotgun (WGS) entry which is preliminary data.</text>
</comment>
<organism evidence="1 2">
    <name type="scientific">Hibiscus sabdariffa</name>
    <name type="common">roselle</name>
    <dbReference type="NCBI Taxonomy" id="183260"/>
    <lineage>
        <taxon>Eukaryota</taxon>
        <taxon>Viridiplantae</taxon>
        <taxon>Streptophyta</taxon>
        <taxon>Embryophyta</taxon>
        <taxon>Tracheophyta</taxon>
        <taxon>Spermatophyta</taxon>
        <taxon>Magnoliopsida</taxon>
        <taxon>eudicotyledons</taxon>
        <taxon>Gunneridae</taxon>
        <taxon>Pentapetalae</taxon>
        <taxon>rosids</taxon>
        <taxon>malvids</taxon>
        <taxon>Malvales</taxon>
        <taxon>Malvaceae</taxon>
        <taxon>Malvoideae</taxon>
        <taxon>Hibiscus</taxon>
    </lineage>
</organism>
<dbReference type="EMBL" id="JBBPBM010000041">
    <property type="protein sequence ID" value="KAK8525050.1"/>
    <property type="molecule type" value="Genomic_DNA"/>
</dbReference>
<proteinExistence type="predicted"/>
<evidence type="ECO:0000313" key="1">
    <source>
        <dbReference type="EMBL" id="KAK8525050.1"/>
    </source>
</evidence>
<gene>
    <name evidence="1" type="ORF">V6N12_029898</name>
</gene>
<reference evidence="1 2" key="1">
    <citation type="journal article" date="2024" name="G3 (Bethesda)">
        <title>Genome assembly of Hibiscus sabdariffa L. provides insights into metabolisms of medicinal natural products.</title>
        <authorList>
            <person name="Kim T."/>
        </authorList>
    </citation>
    <scope>NUCLEOTIDE SEQUENCE [LARGE SCALE GENOMIC DNA]</scope>
    <source>
        <strain evidence="1">TK-2024</strain>
        <tissue evidence="1">Old leaves</tissue>
    </source>
</reference>
<protein>
    <submittedName>
        <fullName evidence="1">Uncharacterized protein</fullName>
    </submittedName>
</protein>
<dbReference type="Proteomes" id="UP001472677">
    <property type="component" value="Unassembled WGS sequence"/>
</dbReference>
<keyword evidence="2" id="KW-1185">Reference proteome</keyword>
<sequence length="192" mass="21007">MLEYESVGQAPRPESLSACIFLSFGVGPRSILAYWTRIECLVYAWAVYGLADRPGADRTESPGSGIVLVQWLLPALDEGWNGSRFRGCWEVSVNEERWELVAEAVSVQGVSIKGDDCSVVVLAMVGFGGAWLKVRVDKAWRFDGMLRLSLGGDRLVAKVMKEMVIDGGCRVMGVLVPGEGWSQFSDEKKGTV</sequence>
<accession>A0ABR2CXG8</accession>
<evidence type="ECO:0000313" key="2">
    <source>
        <dbReference type="Proteomes" id="UP001472677"/>
    </source>
</evidence>
<name>A0ABR2CXG8_9ROSI</name>